<sequence>MSDAGVEEAVEIPPPEGEIPPIPGDDSIEVPDGSPPLTRNGVILEAAFVDPSSSWPPADGEGKNAIELQASSVLLDRDGTVSLASSKKSSKSKSKKQDTSEDPTFVDVNKKTNTKSITRSKTTTVEEQTIGFRWCCKSKEAVLDTHTTEAGNDAALVEEKERAVEEANALKKAMKEKERERKKQDRYNRVPDGILIYKLDTATHTVELLSGGHSNTDSDSLLQKMVVARASPLENDKTRRGIRLTAIDGTESTLIACEQRTATSWLEAMDMMLGHGGRNKAVTKAAKAEASGADAGAGKPSTKQSSRAWAGGLKDAERDAIEAEYLNLASYSNKLIRAGALPNQKGKGGAGGIYYSMEYQSEQSDHENEALESIAKRRAVIKDSWDFYRMICSLLRDKRKYDEIFRKLQLDPVYPYLNSMTGLNDPGDAEYENADKQVLQHDLPEFIEMTKIEVANSLVKKAEEALPSLVEICKALAGSLGMEEVGVGPIKDPNTAIRKAEKKYEGDLLKVTDYCRALLVVKDFPSLLALLELARDSFGPLIRRVKLSTLKSDHGSLPGGYRDCKINLELKDHVCEIQVHLWPMWTVCGVDGFRHYRHCLEYSTDSFVDPYDALEGLDRKTLAELVVMAEEAVADIPLDQLEWYHEKFILDYFAETGLFMKHGLDVWAETTLRQLIKLRCESPEIGPDHHETMILNNYLERVLIKLKKTKEAKEISRKLKAYEERNVNEKQEAETSLWGSFFNAPSDVYDAVMDPNKKEREEEEMLRKEVKASKKKWRKIRQERFQFLDSAAPHQEEKKDYK</sequence>
<evidence type="ECO:0000256" key="2">
    <source>
        <dbReference type="SAM" id="MobiDB-lite"/>
    </source>
</evidence>
<reference evidence="3" key="1">
    <citation type="submission" date="2021-01" db="EMBL/GenBank/DDBJ databases">
        <authorList>
            <person name="Corre E."/>
            <person name="Pelletier E."/>
            <person name="Niang G."/>
            <person name="Scheremetjew M."/>
            <person name="Finn R."/>
            <person name="Kale V."/>
            <person name="Holt S."/>
            <person name="Cochrane G."/>
            <person name="Meng A."/>
            <person name="Brown T."/>
            <person name="Cohen L."/>
        </authorList>
    </citation>
    <scope>NUCLEOTIDE SEQUENCE</scope>
    <source>
        <strain evidence="3">CCMP 410</strain>
    </source>
</reference>
<dbReference type="EMBL" id="HBGK01037737">
    <property type="protein sequence ID" value="CAD9296628.1"/>
    <property type="molecule type" value="Transcribed_RNA"/>
</dbReference>
<feature type="compositionally biased region" description="Pro residues" evidence="2">
    <location>
        <begin position="12"/>
        <end position="23"/>
    </location>
</feature>
<proteinExistence type="predicted"/>
<protein>
    <submittedName>
        <fullName evidence="3">Uncharacterized protein</fullName>
    </submittedName>
</protein>
<dbReference type="InterPro" id="IPR043519">
    <property type="entry name" value="NT_sf"/>
</dbReference>
<dbReference type="SUPFAM" id="SSF81301">
    <property type="entry name" value="Nucleotidyltransferase"/>
    <property type="match status" value="1"/>
</dbReference>
<feature type="region of interest" description="Disordered" evidence="2">
    <location>
        <begin position="1"/>
        <end position="39"/>
    </location>
</feature>
<name>A0A7S1YFD8_9STRA</name>
<feature type="compositionally biased region" description="Acidic residues" evidence="2">
    <location>
        <begin position="1"/>
        <end position="10"/>
    </location>
</feature>
<feature type="region of interest" description="Disordered" evidence="2">
    <location>
        <begin position="284"/>
        <end position="310"/>
    </location>
</feature>
<accession>A0A7S1YFD8</accession>
<feature type="coiled-coil region" evidence="1">
    <location>
        <begin position="705"/>
        <end position="732"/>
    </location>
</feature>
<feature type="coiled-coil region" evidence="1">
    <location>
        <begin position="156"/>
        <end position="190"/>
    </location>
</feature>
<evidence type="ECO:0000256" key="1">
    <source>
        <dbReference type="SAM" id="Coils"/>
    </source>
</evidence>
<dbReference type="AlphaFoldDB" id="A0A7S1YFD8"/>
<evidence type="ECO:0000313" key="3">
    <source>
        <dbReference type="EMBL" id="CAD9296628.1"/>
    </source>
</evidence>
<feature type="compositionally biased region" description="Low complexity" evidence="2">
    <location>
        <begin position="284"/>
        <end position="299"/>
    </location>
</feature>
<organism evidence="3">
    <name type="scientific">Grammatophora oceanica</name>
    <dbReference type="NCBI Taxonomy" id="210454"/>
    <lineage>
        <taxon>Eukaryota</taxon>
        <taxon>Sar</taxon>
        <taxon>Stramenopiles</taxon>
        <taxon>Ochrophyta</taxon>
        <taxon>Bacillariophyta</taxon>
        <taxon>Fragilariophyceae</taxon>
        <taxon>Fragilariophycidae</taxon>
        <taxon>Rhabdonematales</taxon>
        <taxon>Grammatophoraceae</taxon>
        <taxon>Grammatophora</taxon>
    </lineage>
</organism>
<keyword evidence="1" id="KW-0175">Coiled coil</keyword>
<feature type="region of interest" description="Disordered" evidence="2">
    <location>
        <begin position="82"/>
        <end position="107"/>
    </location>
</feature>
<gene>
    <name evidence="3" type="ORF">GOCE00092_LOCUS19568</name>
</gene>